<gene>
    <name evidence="1" type="ORF">DV701_16835</name>
</gene>
<dbReference type="Proteomes" id="UP000253790">
    <property type="component" value="Chromosome"/>
</dbReference>
<name>A0A345NR97_9MICO</name>
<dbReference type="EMBL" id="CP031229">
    <property type="protein sequence ID" value="AXH97555.1"/>
    <property type="molecule type" value="Genomic_DNA"/>
</dbReference>
<accession>A0A345NR97</accession>
<dbReference type="Gene3D" id="3.40.50.1820">
    <property type="entry name" value="alpha/beta hydrolase"/>
    <property type="match status" value="1"/>
</dbReference>
<evidence type="ECO:0000313" key="2">
    <source>
        <dbReference type="Proteomes" id="UP000253790"/>
    </source>
</evidence>
<dbReference type="RefSeq" id="WP_114930037.1">
    <property type="nucleotide sequence ID" value="NZ_CP031229.1"/>
</dbReference>
<dbReference type="KEGG" id="orn:DV701_16835"/>
<dbReference type="OrthoDB" id="9775130at2"/>
<protein>
    <recommendedName>
        <fullName evidence="3">Esterase</fullName>
    </recommendedName>
</protein>
<evidence type="ECO:0000313" key="1">
    <source>
        <dbReference type="EMBL" id="AXH97555.1"/>
    </source>
</evidence>
<proteinExistence type="predicted"/>
<dbReference type="SUPFAM" id="SSF53474">
    <property type="entry name" value="alpha/beta-Hydrolases"/>
    <property type="match status" value="1"/>
</dbReference>
<organism evidence="1 2">
    <name type="scientific">Ornithinimicrobium avium</name>
    <dbReference type="NCBI Taxonomy" id="2283195"/>
    <lineage>
        <taxon>Bacteria</taxon>
        <taxon>Bacillati</taxon>
        <taxon>Actinomycetota</taxon>
        <taxon>Actinomycetes</taxon>
        <taxon>Micrococcales</taxon>
        <taxon>Ornithinimicrobiaceae</taxon>
        <taxon>Ornithinimicrobium</taxon>
    </lineage>
</organism>
<evidence type="ECO:0008006" key="3">
    <source>
        <dbReference type="Google" id="ProtNLM"/>
    </source>
</evidence>
<keyword evidence="2" id="KW-1185">Reference proteome</keyword>
<dbReference type="InterPro" id="IPR029058">
    <property type="entry name" value="AB_hydrolase_fold"/>
</dbReference>
<dbReference type="AlphaFoldDB" id="A0A345NR97"/>
<reference evidence="1 2" key="1">
    <citation type="submission" date="2018-07" db="EMBL/GenBank/DDBJ databases">
        <title>Complete genome sequencing of Ornithinimicrobium sp. AMA3305.</title>
        <authorList>
            <person name="Bae J.-W."/>
        </authorList>
    </citation>
    <scope>NUCLEOTIDE SEQUENCE [LARGE SCALE GENOMIC DNA]</scope>
    <source>
        <strain evidence="1 2">AMA3305</strain>
    </source>
</reference>
<sequence length="241" mass="26503">MKTVERWSSPRMGQDITLVRWGHGGVPVLWLPTAGGDAEEVERHKMVGVLGDAIRAGSMRLYSCDSVAGEAMMKGWGDVGYRCWLLNQFHQAVAHEVVPAMQADSGHALVTVAGSSIGAFNAVALLSRFPHLFRAAVAMSGTYDIERFIGGSTDDLYFSTAMRFLPGLEGPALELLRQRFVLLASGTGAWEDVNESWRMADVLGSRGVPNRVDDWGPAYEHEWPTWWAMLPQYLHELLGVG</sequence>